<dbReference type="PANTHER" id="PTHR43381:SF4">
    <property type="entry name" value="EUKARYOTIC TRANSLATION INITIATION FACTOR 5B"/>
    <property type="match status" value="1"/>
</dbReference>
<evidence type="ECO:0000256" key="2">
    <source>
        <dbReference type="ARBA" id="ARBA00022741"/>
    </source>
</evidence>
<dbReference type="STRING" id="4529.A0A0E0MYJ1"/>
<proteinExistence type="predicted"/>
<dbReference type="GO" id="GO:0003924">
    <property type="term" value="F:GTPase activity"/>
    <property type="evidence" value="ECO:0007669"/>
    <property type="project" value="InterPro"/>
</dbReference>
<dbReference type="InterPro" id="IPR000795">
    <property type="entry name" value="T_Tr_GTP-bd_dom"/>
</dbReference>
<dbReference type="AlphaFoldDB" id="A0A0E0MYJ1"/>
<keyword evidence="3" id="KW-0342">GTP-binding</keyword>
<dbReference type="InterPro" id="IPR036925">
    <property type="entry name" value="TIF_IF2_dom3_sf"/>
</dbReference>
<dbReference type="Pfam" id="PF11987">
    <property type="entry name" value="IF-2"/>
    <property type="match status" value="1"/>
</dbReference>
<dbReference type="GO" id="GO:0005525">
    <property type="term" value="F:GTP binding"/>
    <property type="evidence" value="ECO:0007669"/>
    <property type="project" value="UniProtKB-KW"/>
</dbReference>
<protein>
    <recommendedName>
        <fullName evidence="1">Eukaryotic translation initiation factor 5B</fullName>
    </recommendedName>
    <alternativeName>
        <fullName evidence="4">Translation initiation factor IF-2</fullName>
    </alternativeName>
</protein>
<dbReference type="Gene3D" id="3.40.50.10050">
    <property type="entry name" value="Translation initiation factor IF- 2, domain 3"/>
    <property type="match status" value="1"/>
</dbReference>
<dbReference type="SUPFAM" id="SSF50447">
    <property type="entry name" value="Translation proteins"/>
    <property type="match status" value="1"/>
</dbReference>
<dbReference type="InterPro" id="IPR027417">
    <property type="entry name" value="P-loop_NTPase"/>
</dbReference>
<organism evidence="9 10">
    <name type="scientific">Oryza rufipogon</name>
    <name type="common">Brownbeard rice</name>
    <name type="synonym">Asian wild rice</name>
    <dbReference type="NCBI Taxonomy" id="4529"/>
    <lineage>
        <taxon>Eukaryota</taxon>
        <taxon>Viridiplantae</taxon>
        <taxon>Streptophyta</taxon>
        <taxon>Embryophyta</taxon>
        <taxon>Tracheophyta</taxon>
        <taxon>Spermatophyta</taxon>
        <taxon>Magnoliopsida</taxon>
        <taxon>Liliopsida</taxon>
        <taxon>Poales</taxon>
        <taxon>Poaceae</taxon>
        <taxon>BOP clade</taxon>
        <taxon>Oryzoideae</taxon>
        <taxon>Oryzeae</taxon>
        <taxon>Oryzinae</taxon>
        <taxon>Oryza</taxon>
    </lineage>
</organism>
<dbReference type="FunFam" id="2.40.30.10:FF:000013">
    <property type="entry name" value="eukaryotic translation initiation factor 5B"/>
    <property type="match status" value="1"/>
</dbReference>
<feature type="compositionally biased region" description="Basic and acidic residues" evidence="5">
    <location>
        <begin position="131"/>
        <end position="149"/>
    </location>
</feature>
<dbReference type="eggNOG" id="KOG1144">
    <property type="taxonomic scope" value="Eukaryota"/>
</dbReference>
<feature type="compositionally biased region" description="Polar residues" evidence="5">
    <location>
        <begin position="259"/>
        <end position="273"/>
    </location>
</feature>
<dbReference type="CDD" id="cd03703">
    <property type="entry name" value="aeIF5B_II"/>
    <property type="match status" value="1"/>
</dbReference>
<dbReference type="Gramene" id="ORUFI01G23430.1">
    <property type="protein sequence ID" value="ORUFI01G23430.1"/>
    <property type="gene ID" value="ORUFI01G23430"/>
</dbReference>
<sequence>MARTTNANAGAGGGHRQGVPRVPPSRRDAGREDGVAEDGSTGAPAATTVIPGCAAARAVGAAGSKWRRKGTSGREAPYEEDSGRVRSAFGLDAVLSYTPQVVMVFTENDNKGREDGTHTQGHNLSLTWPPPKDDIRGDGHDEAGHRIARDAAAATGARSVDVAGRNPRKEKSGRAARPDAVDLGKQDPSGVSPTSGVSSPALAPSCLSEDGNFHRENVEMQAERANGWRRKERKAAVEASEVEVKRPGNQKGHGLLDQSGDSVGNNHVLISSSNHERKKRPMYNSEAAKEKNRVQSSSNDRFHRLNNDKIKECSSAEKVPKLSDVNTKEKSEIDQLTKGAILANEDQYEWDDLFFDDGGSKFLTVENKCEVEGVEASDKNDMGTRGLAHPAKVEQARKDMGLRSPVCCFLGHSGLLLIDTPGHETFRNFRCIGSRLCDIAILVVDVILGLQMQTLESLDLLKKHKIDFIIALNKVDNIDGWKQYPNASFEKALALQSESVRMGFEKRLSDIVSQLNAQGIVSGLYYINKDKDDKFKNIVPTSSISCEGISDLLLLLSDRAQKMNERLTIRDKIECTILDVKFIEGHGTTIDVVLSSGVLHLRDQIIMCGSQGPIKTHIRALLTPNKMKELQVKSPYQHHKEIKCARGITISAPGLEYSIAGTCLYVVRPGDDQQDVVNNVLSDIATSSNWIDKSKEGVYVQASSLGSLKAITEFLKSPAMNIPVCDFRLGPVLRKDVMKARFMVRKKTQYATILAFNVKVSPDAQKLASQDGVKIILADVIDHLFEQFRKYIFPRNEKTEEVVFPCVLKIIPDCVFNRKGPIVLGVDMLYGVAKVGTPLCIPSKGFIRIGKIASIQNSHKQVDVAREGEKVAIKIVGSNQDEANNSFGRTFGLDDELVSYITKESIDVLKEHHREIADEVMLSSLPEADDVLVPILHKLEDTQQAVATTVLYVQT</sequence>
<feature type="compositionally biased region" description="Low complexity" evidence="5">
    <location>
        <begin position="150"/>
        <end position="163"/>
    </location>
</feature>
<reference evidence="9" key="2">
    <citation type="submission" date="2015-06" db="UniProtKB">
        <authorList>
            <consortium name="EnsemblPlants"/>
        </authorList>
    </citation>
    <scope>IDENTIFICATION</scope>
</reference>
<dbReference type="Gene3D" id="2.40.30.10">
    <property type="entry name" value="Translation factors"/>
    <property type="match status" value="2"/>
</dbReference>
<evidence type="ECO:0000256" key="1">
    <source>
        <dbReference type="ARBA" id="ARBA00013824"/>
    </source>
</evidence>
<dbReference type="Gene3D" id="3.40.50.300">
    <property type="entry name" value="P-loop containing nucleotide triphosphate hydrolases"/>
    <property type="match status" value="1"/>
</dbReference>
<dbReference type="HOGENOM" id="CLU_002656_3_1_1"/>
<dbReference type="Pfam" id="PF00009">
    <property type="entry name" value="GTP_EFTU"/>
    <property type="match status" value="1"/>
</dbReference>
<evidence type="ECO:0000259" key="8">
    <source>
        <dbReference type="Pfam" id="PF14578"/>
    </source>
</evidence>
<evidence type="ECO:0000256" key="3">
    <source>
        <dbReference type="ARBA" id="ARBA00023134"/>
    </source>
</evidence>
<feature type="compositionally biased region" description="Basic and acidic residues" evidence="5">
    <location>
        <begin position="167"/>
        <end position="185"/>
    </location>
</feature>
<feature type="compositionally biased region" description="Low complexity" evidence="5">
    <location>
        <begin position="188"/>
        <end position="200"/>
    </location>
</feature>
<feature type="compositionally biased region" description="Basic and acidic residues" evidence="5">
    <location>
        <begin position="25"/>
        <end position="34"/>
    </location>
</feature>
<dbReference type="GO" id="GO:0005739">
    <property type="term" value="C:mitochondrion"/>
    <property type="evidence" value="ECO:0007669"/>
    <property type="project" value="TreeGrafter"/>
</dbReference>
<dbReference type="InterPro" id="IPR029459">
    <property type="entry name" value="EFTU-type"/>
</dbReference>
<feature type="compositionally biased region" description="Low complexity" evidence="5">
    <location>
        <begin position="52"/>
        <end position="63"/>
    </location>
</feature>
<evidence type="ECO:0000256" key="5">
    <source>
        <dbReference type="SAM" id="MobiDB-lite"/>
    </source>
</evidence>
<evidence type="ECO:0000313" key="10">
    <source>
        <dbReference type="Proteomes" id="UP000008022"/>
    </source>
</evidence>
<feature type="domain" description="Elongation factor Tu-type" evidence="8">
    <location>
        <begin position="805"/>
        <end position="877"/>
    </location>
</feature>
<evidence type="ECO:0000313" key="9">
    <source>
        <dbReference type="EnsemblPlants" id="ORUFI01G23430.1"/>
    </source>
</evidence>
<dbReference type="EnsemblPlants" id="ORUFI01G23430.1">
    <property type="protein sequence ID" value="ORUFI01G23430.1"/>
    <property type="gene ID" value="ORUFI01G23430"/>
</dbReference>
<feature type="domain" description="Tr-type G" evidence="6">
    <location>
        <begin position="413"/>
        <end position="559"/>
    </location>
</feature>
<dbReference type="InterPro" id="IPR023115">
    <property type="entry name" value="TIF_IF2_dom3"/>
</dbReference>
<feature type="region of interest" description="Disordered" evidence="5">
    <location>
        <begin position="111"/>
        <end position="212"/>
    </location>
</feature>
<dbReference type="PANTHER" id="PTHR43381">
    <property type="entry name" value="TRANSLATION INITIATION FACTOR IF-2-RELATED"/>
    <property type="match status" value="1"/>
</dbReference>
<dbReference type="SUPFAM" id="SSF52156">
    <property type="entry name" value="Initiation factor IF2/eIF5b, domain 3"/>
    <property type="match status" value="1"/>
</dbReference>
<dbReference type="GO" id="GO:0003743">
    <property type="term" value="F:translation initiation factor activity"/>
    <property type="evidence" value="ECO:0007669"/>
    <property type="project" value="TreeGrafter"/>
</dbReference>
<dbReference type="Pfam" id="PF14578">
    <property type="entry name" value="GTP_EFTU_D4"/>
    <property type="match status" value="1"/>
</dbReference>
<feature type="domain" description="Translation initiation factor IF- 2" evidence="7">
    <location>
        <begin position="680"/>
        <end position="788"/>
    </location>
</feature>
<dbReference type="InterPro" id="IPR015760">
    <property type="entry name" value="TIF_IF2"/>
</dbReference>
<name>A0A0E0MYJ1_ORYRU</name>
<feature type="region of interest" description="Disordered" evidence="5">
    <location>
        <begin position="1"/>
        <end position="81"/>
    </location>
</feature>
<dbReference type="InterPro" id="IPR009000">
    <property type="entry name" value="Transl_B-barrel_sf"/>
</dbReference>
<evidence type="ECO:0000256" key="4">
    <source>
        <dbReference type="ARBA" id="ARBA00032478"/>
    </source>
</evidence>
<feature type="region of interest" description="Disordered" evidence="5">
    <location>
        <begin position="238"/>
        <end position="298"/>
    </location>
</feature>
<evidence type="ECO:0000259" key="7">
    <source>
        <dbReference type="Pfam" id="PF11987"/>
    </source>
</evidence>
<dbReference type="FunFam" id="3.40.50.10050:FF:000002">
    <property type="entry name" value="Eukaryotic translation initiation factor 5B"/>
    <property type="match status" value="1"/>
</dbReference>
<keyword evidence="10" id="KW-1185">Reference proteome</keyword>
<keyword evidence="2" id="KW-0547">Nucleotide-binding</keyword>
<dbReference type="OMA" id="IFPRNEK"/>
<evidence type="ECO:0000259" key="6">
    <source>
        <dbReference type="Pfam" id="PF00009"/>
    </source>
</evidence>
<reference evidence="10" key="1">
    <citation type="submission" date="2013-06" db="EMBL/GenBank/DDBJ databases">
        <authorList>
            <person name="Zhao Q."/>
        </authorList>
    </citation>
    <scope>NUCLEOTIDE SEQUENCE</scope>
    <source>
        <strain evidence="10">cv. W1943</strain>
    </source>
</reference>
<dbReference type="SUPFAM" id="SSF52540">
    <property type="entry name" value="P-loop containing nucleoside triphosphate hydrolases"/>
    <property type="match status" value="1"/>
</dbReference>
<dbReference type="Proteomes" id="UP000008022">
    <property type="component" value="Unassembled WGS sequence"/>
</dbReference>
<accession>A0A0E0MYJ1</accession>
<dbReference type="CDD" id="cd16266">
    <property type="entry name" value="IF2_aeIF5B_IV"/>
    <property type="match status" value="1"/>
</dbReference>